<dbReference type="EMBL" id="JAUOZS010000001">
    <property type="protein sequence ID" value="MDT8901824.1"/>
    <property type="molecule type" value="Genomic_DNA"/>
</dbReference>
<accession>A0ABU3NYE5</accession>
<evidence type="ECO:0000313" key="2">
    <source>
        <dbReference type="Proteomes" id="UP001254848"/>
    </source>
</evidence>
<sequence length="151" mass="16701">MSIGVLSGKHERQTIEVVFEASASTTAKLKILTFHDFQRDGAGRWATHEIIGQDRKPVLEFIGPDLETISFSILLSKTLGVEPIDELKKLRQLRDNGVVCTFTLGGNLVTTNQWVVTKVSESHASYTNKGALLAARVYISLTEYVKLPKEA</sequence>
<organism evidence="1 2">
    <name type="scientific">Anaeroselena agilis</name>
    <dbReference type="NCBI Taxonomy" id="3063788"/>
    <lineage>
        <taxon>Bacteria</taxon>
        <taxon>Bacillati</taxon>
        <taxon>Bacillota</taxon>
        <taxon>Negativicutes</taxon>
        <taxon>Acetonemataceae</taxon>
        <taxon>Anaeroselena</taxon>
    </lineage>
</organism>
<dbReference type="RefSeq" id="WP_413780327.1">
    <property type="nucleotide sequence ID" value="NZ_JAUOZS010000001.1"/>
</dbReference>
<dbReference type="Proteomes" id="UP001254848">
    <property type="component" value="Unassembled WGS sequence"/>
</dbReference>
<keyword evidence="2" id="KW-1185">Reference proteome</keyword>
<evidence type="ECO:0000313" key="1">
    <source>
        <dbReference type="EMBL" id="MDT8901824.1"/>
    </source>
</evidence>
<proteinExistence type="predicted"/>
<name>A0ABU3NYE5_9FIRM</name>
<comment type="caution">
    <text evidence="1">The sequence shown here is derived from an EMBL/GenBank/DDBJ whole genome shotgun (WGS) entry which is preliminary data.</text>
</comment>
<dbReference type="InterPro" id="IPR009734">
    <property type="entry name" value="Myoviridae_GpU"/>
</dbReference>
<protein>
    <submittedName>
        <fullName evidence="1">Phage tail protein</fullName>
    </submittedName>
</protein>
<gene>
    <name evidence="1" type="ORF">Q4T40_11255</name>
</gene>
<dbReference type="Pfam" id="PF06995">
    <property type="entry name" value="Phage_P2_GpU"/>
    <property type="match status" value="1"/>
</dbReference>
<reference evidence="1 2" key="1">
    <citation type="submission" date="2023-07" db="EMBL/GenBank/DDBJ databases">
        <title>The novel representative of Negativicutes class, Anaeroselena agilis gen. nov. sp. nov.</title>
        <authorList>
            <person name="Prokofeva M.I."/>
            <person name="Elcheninov A.G."/>
            <person name="Klyukina A."/>
            <person name="Kublanov I.V."/>
            <person name="Frolov E.N."/>
            <person name="Podosokorskaya O.A."/>
        </authorList>
    </citation>
    <scope>NUCLEOTIDE SEQUENCE [LARGE SCALE GENOMIC DNA]</scope>
    <source>
        <strain evidence="1 2">4137-cl</strain>
    </source>
</reference>